<feature type="compositionally biased region" description="Basic and acidic residues" evidence="1">
    <location>
        <begin position="137"/>
        <end position="150"/>
    </location>
</feature>
<name>A0A6A6ILH5_9PLEO</name>
<organism evidence="2 3">
    <name type="scientific">Trematosphaeria pertusa</name>
    <dbReference type="NCBI Taxonomy" id="390896"/>
    <lineage>
        <taxon>Eukaryota</taxon>
        <taxon>Fungi</taxon>
        <taxon>Dikarya</taxon>
        <taxon>Ascomycota</taxon>
        <taxon>Pezizomycotina</taxon>
        <taxon>Dothideomycetes</taxon>
        <taxon>Pleosporomycetidae</taxon>
        <taxon>Pleosporales</taxon>
        <taxon>Massarineae</taxon>
        <taxon>Trematosphaeriaceae</taxon>
        <taxon>Trematosphaeria</taxon>
    </lineage>
</organism>
<feature type="compositionally biased region" description="Polar residues" evidence="1">
    <location>
        <begin position="28"/>
        <end position="37"/>
    </location>
</feature>
<feature type="region of interest" description="Disordered" evidence="1">
    <location>
        <begin position="1"/>
        <end position="202"/>
    </location>
</feature>
<sequence length="202" mass="22425">MSSSNTKGSYYDLYRRNNTSGQSQSSQTPADTQTSTHDGTEQGYWKEYVEARHQVEENRRDQQKADQPYPDVPHSDPTESDTEANKGEGKKRLQARLYSKPKELDQRVSELGDVPHFEDTASDTGATIGEGEEDVPDIAHTKPKELRQRDSQLGGVSHTKGTTPRVATKRGKLIVHPKPRNPDHYTEGTTSSVAATKNDDTG</sequence>
<dbReference type="Proteomes" id="UP000800094">
    <property type="component" value="Unassembled WGS sequence"/>
</dbReference>
<feature type="compositionally biased region" description="Basic and acidic residues" evidence="1">
    <location>
        <begin position="47"/>
        <end position="64"/>
    </location>
</feature>
<evidence type="ECO:0000313" key="3">
    <source>
        <dbReference type="Proteomes" id="UP000800094"/>
    </source>
</evidence>
<reference evidence="2" key="1">
    <citation type="journal article" date="2020" name="Stud. Mycol.">
        <title>101 Dothideomycetes genomes: a test case for predicting lifestyles and emergence of pathogens.</title>
        <authorList>
            <person name="Haridas S."/>
            <person name="Albert R."/>
            <person name="Binder M."/>
            <person name="Bloem J."/>
            <person name="Labutti K."/>
            <person name="Salamov A."/>
            <person name="Andreopoulos B."/>
            <person name="Baker S."/>
            <person name="Barry K."/>
            <person name="Bills G."/>
            <person name="Bluhm B."/>
            <person name="Cannon C."/>
            <person name="Castanera R."/>
            <person name="Culley D."/>
            <person name="Daum C."/>
            <person name="Ezra D."/>
            <person name="Gonzalez J."/>
            <person name="Henrissat B."/>
            <person name="Kuo A."/>
            <person name="Liang C."/>
            <person name="Lipzen A."/>
            <person name="Lutzoni F."/>
            <person name="Magnuson J."/>
            <person name="Mondo S."/>
            <person name="Nolan M."/>
            <person name="Ohm R."/>
            <person name="Pangilinan J."/>
            <person name="Park H.-J."/>
            <person name="Ramirez L."/>
            <person name="Alfaro M."/>
            <person name="Sun H."/>
            <person name="Tritt A."/>
            <person name="Yoshinaga Y."/>
            <person name="Zwiers L.-H."/>
            <person name="Turgeon B."/>
            <person name="Goodwin S."/>
            <person name="Spatafora J."/>
            <person name="Crous P."/>
            <person name="Grigoriev I."/>
        </authorList>
    </citation>
    <scope>NUCLEOTIDE SEQUENCE</scope>
    <source>
        <strain evidence="2">CBS 122368</strain>
    </source>
</reference>
<feature type="compositionally biased region" description="Basic residues" evidence="1">
    <location>
        <begin position="167"/>
        <end position="179"/>
    </location>
</feature>
<evidence type="ECO:0000313" key="2">
    <source>
        <dbReference type="EMBL" id="KAF2250918.1"/>
    </source>
</evidence>
<dbReference type="RefSeq" id="XP_033685922.1">
    <property type="nucleotide sequence ID" value="XM_033826701.1"/>
</dbReference>
<dbReference type="AlphaFoldDB" id="A0A6A6ILH5"/>
<gene>
    <name evidence="2" type="ORF">BU26DRAFT_503527</name>
</gene>
<feature type="compositionally biased region" description="Basic and acidic residues" evidence="1">
    <location>
        <begin position="100"/>
        <end position="119"/>
    </location>
</feature>
<feature type="compositionally biased region" description="Basic and acidic residues" evidence="1">
    <location>
        <begin position="73"/>
        <end position="91"/>
    </location>
</feature>
<accession>A0A6A6ILH5</accession>
<dbReference type="EMBL" id="ML987193">
    <property type="protein sequence ID" value="KAF2250918.1"/>
    <property type="molecule type" value="Genomic_DNA"/>
</dbReference>
<dbReference type="GeneID" id="54580031"/>
<proteinExistence type="predicted"/>
<keyword evidence="3" id="KW-1185">Reference proteome</keyword>
<protein>
    <submittedName>
        <fullName evidence="2">Uncharacterized protein</fullName>
    </submittedName>
</protein>
<evidence type="ECO:0000256" key="1">
    <source>
        <dbReference type="SAM" id="MobiDB-lite"/>
    </source>
</evidence>